<keyword evidence="1" id="KW-0472">Membrane</keyword>
<feature type="transmembrane region" description="Helical" evidence="1">
    <location>
        <begin position="161"/>
        <end position="180"/>
    </location>
</feature>
<proteinExistence type="predicted"/>
<keyword evidence="1" id="KW-1133">Transmembrane helix</keyword>
<sequence length="757" mass="79398">MASAGSREVGRISVRVVPDTDGFRRALQRQLEAITKGLEAKVDLDPDLKGFREKVKAATQGMKEKVDVDADTNPLKRKIKDAVTPKDSGIQLKLDPQFDYMLRQRLKKMGAIKPVEVPVVPDVKSFRARMGQALRNNLGTLSDSLSEVTQKMGDGIANARPFGVSIVAIAAAASLAVPAIGLMSAALVALPGILSAVIAPLGAVLMGMQGIKQALVNSGWAVFDKKGKLKAGEQLAKIQDSVSQVFESGLTPVFTKLLAIIPALQEGFGAIAQGLVGMTDGFVSAITSAKGLDQIKTMFRNIGDALGQAGPGIRDFTSAMLTLSTEFSKKLPGMAQSFNNWAGRVLTWVDKITEVDASGLSQFDRAMKGLGDSLKAAGGAIGDLFLKGFDWISNPENSAKVVRFFQDMKTAIDGLWPILDKTFTRLEQLSALAAPLIKATGALASMTGDRKGDPNVQQNGDAGQKAWDGFKTSFLNAFDPAWLVNTITSMFNAVPWSSVWQGLKDSWNAVVSFFQGAVSFFANMWSSIQSAASGAWNGIVSAVSAAISNVVSAIVSGGSQIMAEVGSWPGKIQSFFADAGSWLVAAGQQIVQGLIQGIGSMITSAVAKATELASRVKSAVTGFLGIHSPSTVMADIGGFIGQGLIDGLKSKQGQIEKTAQSIGQSVKDAFDWTGYAQRGIDAGFAFAGANADQLASDLGIGGKGLISQIGEQGLKFGTQLAGQALTQNFFTSNVDDTIAVKNNSLNKAALGVVGKSG</sequence>
<keyword evidence="1" id="KW-0812">Transmembrane</keyword>
<feature type="transmembrane region" description="Helical" evidence="1">
    <location>
        <begin position="186"/>
        <end position="208"/>
    </location>
</feature>
<dbReference type="AlphaFoldDB" id="A0AB73TXC8"/>
<dbReference type="Proteomes" id="UP000317728">
    <property type="component" value="Chromosome"/>
</dbReference>
<evidence type="ECO:0000256" key="1">
    <source>
        <dbReference type="SAM" id="Phobius"/>
    </source>
</evidence>
<reference evidence="2 3" key="1">
    <citation type="submission" date="2019-06" db="EMBL/GenBank/DDBJ databases">
        <title>Whole geneome sequnce of Mycobacteroides chelonae M77 isolated from bovine milk from Meghalaya, India.</title>
        <authorList>
            <person name="Vise E."/>
            <person name="Das S."/>
            <person name="Garg A."/>
            <person name="Ghatak S."/>
            <person name="Shakuntala I."/>
            <person name="Milton A.A.P."/>
            <person name="Karam A."/>
            <person name="Sanjukta R."/>
            <person name="Puro K."/>
            <person name="Sen A."/>
        </authorList>
    </citation>
    <scope>NUCLEOTIDE SEQUENCE [LARGE SCALE GENOMIC DNA]</scope>
    <source>
        <strain evidence="2 3">M77</strain>
    </source>
</reference>
<protein>
    <recommendedName>
        <fullName evidence="4">Tape measure protein</fullName>
    </recommendedName>
</protein>
<dbReference type="RefSeq" id="WP_243452439.1">
    <property type="nucleotide sequence ID" value="NZ_CP041150.1"/>
</dbReference>
<name>A0AB73TXC8_MYCCH</name>
<accession>A0AB73TXC8</accession>
<evidence type="ECO:0008006" key="4">
    <source>
        <dbReference type="Google" id="ProtNLM"/>
    </source>
</evidence>
<dbReference type="EMBL" id="CP041150">
    <property type="protein sequence ID" value="QDF69121.1"/>
    <property type="molecule type" value="Genomic_DNA"/>
</dbReference>
<organism evidence="2 3">
    <name type="scientific">Mycobacteroides chelonae</name>
    <name type="common">Mycobacterium chelonae</name>
    <dbReference type="NCBI Taxonomy" id="1774"/>
    <lineage>
        <taxon>Bacteria</taxon>
        <taxon>Bacillati</taxon>
        <taxon>Actinomycetota</taxon>
        <taxon>Actinomycetes</taxon>
        <taxon>Mycobacteriales</taxon>
        <taxon>Mycobacteriaceae</taxon>
        <taxon>Mycobacteroides</taxon>
    </lineage>
</organism>
<evidence type="ECO:0000313" key="3">
    <source>
        <dbReference type="Proteomes" id="UP000317728"/>
    </source>
</evidence>
<gene>
    <name evidence="2" type="ORF">FJK96_02320</name>
</gene>
<evidence type="ECO:0000313" key="2">
    <source>
        <dbReference type="EMBL" id="QDF69121.1"/>
    </source>
</evidence>